<feature type="compositionally biased region" description="Basic and acidic residues" evidence="1">
    <location>
        <begin position="12"/>
        <end position="25"/>
    </location>
</feature>
<evidence type="ECO:0000313" key="2">
    <source>
        <dbReference type="EMBL" id="EFJ6484661.1"/>
    </source>
</evidence>
<dbReference type="EMBL" id="AATLZG010000062">
    <property type="protein sequence ID" value="EFM8157295.1"/>
    <property type="molecule type" value="Genomic_DNA"/>
</dbReference>
<comment type="caution">
    <text evidence="3">The sequence shown here is derived from an EMBL/GenBank/DDBJ whole genome shotgun (WGS) entry which is preliminary data.</text>
</comment>
<reference evidence="2" key="2">
    <citation type="submission" date="2020-02" db="EMBL/GenBank/DDBJ databases">
        <authorList>
            <person name="Ashton P.M."/>
            <person name="Dallman T."/>
            <person name="Nair S."/>
            <person name="De Pinna E."/>
            <person name="Peters T."/>
            <person name="Grant K."/>
        </authorList>
    </citation>
    <scope>NUCLEOTIDE SEQUENCE</scope>
    <source>
        <strain evidence="2">93335</strain>
    </source>
</reference>
<feature type="region of interest" description="Disordered" evidence="1">
    <location>
        <begin position="1"/>
        <end position="25"/>
    </location>
</feature>
<evidence type="ECO:0000256" key="1">
    <source>
        <dbReference type="SAM" id="MobiDB-lite"/>
    </source>
</evidence>
<dbReference type="EMBL" id="AATCLQ010000091">
    <property type="protein sequence ID" value="EFJ6484661.1"/>
    <property type="molecule type" value="Genomic_DNA"/>
</dbReference>
<reference evidence="3 5" key="1">
    <citation type="submission" date="2020-02" db="EMBL/GenBank/DDBJ databases">
        <authorList>
            <consortium name="PulseNet: The National Subtyping Network for Foodborne Disease Surveillance"/>
            <person name="Tarr C.L."/>
            <person name="Trees E."/>
            <person name="Katz L.S."/>
            <person name="Carleton-Romer H.A."/>
            <person name="Stroika S."/>
            <person name="Kucerova Z."/>
            <person name="Roache K.F."/>
            <person name="Sabol A.L."/>
            <person name="Besser J."/>
            <person name="Gerner-Smidt P."/>
        </authorList>
    </citation>
    <scope>NUCLEOTIDE SEQUENCE [LARGE SCALE GENOMIC DNA]</scope>
    <source>
        <strain evidence="3 5">PNUSAE002719</strain>
    </source>
</reference>
<dbReference type="EMBL" id="JAETYU010000113">
    <property type="protein sequence ID" value="MBL6206863.1"/>
    <property type="molecule type" value="Genomic_DNA"/>
</dbReference>
<name>A0A085PB51_ECOLX</name>
<dbReference type="AlphaFoldDB" id="A0A085PB51"/>
<evidence type="ECO:0000313" key="3">
    <source>
        <dbReference type="EMBL" id="EFM8157295.1"/>
    </source>
</evidence>
<protein>
    <submittedName>
        <fullName evidence="3">Uncharacterized protein</fullName>
    </submittedName>
</protein>
<dbReference type="Proteomes" id="UP000655659">
    <property type="component" value="Unassembled WGS sequence"/>
</dbReference>
<reference evidence="4" key="3">
    <citation type="submission" date="2021-01" db="EMBL/GenBank/DDBJ databases">
        <title>Genomes of Escherichia coli STEC strains from raw meat-based diets for companion animals.</title>
        <authorList>
            <person name="Stevens M.J.A."/>
            <person name="Stephan R."/>
        </authorList>
    </citation>
    <scope>NUCLEOTIDE SEQUENCE</scope>
    <source>
        <strain evidence="4">ATC7-7</strain>
    </source>
</reference>
<feature type="compositionally biased region" description="Polar residues" evidence="1">
    <location>
        <begin position="1"/>
        <end position="11"/>
    </location>
</feature>
<dbReference type="Proteomes" id="UP000555763">
    <property type="component" value="Unassembled WGS sequence"/>
</dbReference>
<evidence type="ECO:0000313" key="4">
    <source>
        <dbReference type="EMBL" id="MBL6206863.1"/>
    </source>
</evidence>
<organism evidence="3 5">
    <name type="scientific">Escherichia coli</name>
    <dbReference type="NCBI Taxonomy" id="562"/>
    <lineage>
        <taxon>Bacteria</taxon>
        <taxon>Pseudomonadati</taxon>
        <taxon>Pseudomonadota</taxon>
        <taxon>Gammaproteobacteria</taxon>
        <taxon>Enterobacterales</taxon>
        <taxon>Enterobacteriaceae</taxon>
        <taxon>Escherichia</taxon>
    </lineage>
</organism>
<proteinExistence type="predicted"/>
<dbReference type="RefSeq" id="WP_000560119.1">
    <property type="nucleotide sequence ID" value="NZ_BRVT01000066.1"/>
</dbReference>
<accession>A0A085PB51</accession>
<sequence length="66" mass="7673">MIAGTKNNINQQDRKSSQQRERSVDKEWDGLLTSYHIIDIFYPANSNGIMYDLASGNYHRQKNNIL</sequence>
<gene>
    <name evidence="2" type="ORF">A2J79_005115</name>
    <name evidence="3" type="ORF">A5U30_005074</name>
    <name evidence="4" type="ORF">JNA68_27475</name>
</gene>
<evidence type="ECO:0000313" key="5">
    <source>
        <dbReference type="Proteomes" id="UP000555763"/>
    </source>
</evidence>
<dbReference type="Proteomes" id="UP000711811">
    <property type="component" value="Unassembled WGS sequence"/>
</dbReference>